<name>A0A9W4UWQ2_9PLEO</name>
<dbReference type="AlphaFoldDB" id="A0A9W4UWQ2"/>
<evidence type="ECO:0000256" key="1">
    <source>
        <dbReference type="SAM" id="MobiDB-lite"/>
    </source>
</evidence>
<gene>
    <name evidence="2" type="ORF">PDIGIT_LOCUS14958</name>
</gene>
<feature type="region of interest" description="Disordered" evidence="1">
    <location>
        <begin position="193"/>
        <end position="255"/>
    </location>
</feature>
<sequence length="255" mass="28880">MSAATLESDLERGIMPTPRGYTTLRDSEYAFIHVFSGRDKASEARRKLQIEWDSSALVNPKFDEYEGDRSDPMQRLVLVFISGFFTDGTDFIYMIEGADDMSKFWLGTFSGKSYNRPCWASPVTVYEFDEIFSSPGLEAEFSGEVSKTETKGLRWKYHYESGLEAWSSLVFSQERYEQIKQADEDHVRELSLQAQKTSEEKGKQGEKQDGKEEEKKEEEEGSKEGEVRIPEQGDSGRSEEGTDDGHGDDGSDATT</sequence>
<feature type="compositionally biased region" description="Basic and acidic residues" evidence="1">
    <location>
        <begin position="222"/>
        <end position="249"/>
    </location>
</feature>
<dbReference type="Proteomes" id="UP001152607">
    <property type="component" value="Unassembled WGS sequence"/>
</dbReference>
<evidence type="ECO:0000313" key="3">
    <source>
        <dbReference type="Proteomes" id="UP001152607"/>
    </source>
</evidence>
<protein>
    <submittedName>
        <fullName evidence="2">Uncharacterized protein</fullName>
    </submittedName>
</protein>
<keyword evidence="3" id="KW-1185">Reference proteome</keyword>
<accession>A0A9W4UWQ2</accession>
<organism evidence="2 3">
    <name type="scientific">Periconia digitata</name>
    <dbReference type="NCBI Taxonomy" id="1303443"/>
    <lineage>
        <taxon>Eukaryota</taxon>
        <taxon>Fungi</taxon>
        <taxon>Dikarya</taxon>
        <taxon>Ascomycota</taxon>
        <taxon>Pezizomycotina</taxon>
        <taxon>Dothideomycetes</taxon>
        <taxon>Pleosporomycetidae</taxon>
        <taxon>Pleosporales</taxon>
        <taxon>Massarineae</taxon>
        <taxon>Periconiaceae</taxon>
        <taxon>Periconia</taxon>
    </lineage>
</organism>
<dbReference type="OrthoDB" id="3790566at2759"/>
<reference evidence="2" key="1">
    <citation type="submission" date="2023-01" db="EMBL/GenBank/DDBJ databases">
        <authorList>
            <person name="Van Ghelder C."/>
            <person name="Rancurel C."/>
        </authorList>
    </citation>
    <scope>NUCLEOTIDE SEQUENCE</scope>
    <source>
        <strain evidence="2">CNCM I-4278</strain>
    </source>
</reference>
<feature type="compositionally biased region" description="Basic and acidic residues" evidence="1">
    <location>
        <begin position="197"/>
        <end position="214"/>
    </location>
</feature>
<comment type="caution">
    <text evidence="2">The sequence shown here is derived from an EMBL/GenBank/DDBJ whole genome shotgun (WGS) entry which is preliminary data.</text>
</comment>
<proteinExistence type="predicted"/>
<dbReference type="EMBL" id="CAOQHR010000012">
    <property type="protein sequence ID" value="CAI6341758.1"/>
    <property type="molecule type" value="Genomic_DNA"/>
</dbReference>
<evidence type="ECO:0000313" key="2">
    <source>
        <dbReference type="EMBL" id="CAI6341758.1"/>
    </source>
</evidence>